<dbReference type="Proteomes" id="UP000807469">
    <property type="component" value="Unassembled WGS sequence"/>
</dbReference>
<keyword evidence="2" id="KW-1185">Reference proteome</keyword>
<protein>
    <submittedName>
        <fullName evidence="1">Uncharacterized protein</fullName>
    </submittedName>
</protein>
<reference evidence="1" key="1">
    <citation type="submission" date="2020-11" db="EMBL/GenBank/DDBJ databases">
        <authorList>
            <consortium name="DOE Joint Genome Institute"/>
            <person name="Ahrendt S."/>
            <person name="Riley R."/>
            <person name="Andreopoulos W."/>
            <person name="Labutti K."/>
            <person name="Pangilinan J."/>
            <person name="Ruiz-Duenas F.J."/>
            <person name="Barrasa J.M."/>
            <person name="Sanchez-Garcia M."/>
            <person name="Camarero S."/>
            <person name="Miyauchi S."/>
            <person name="Serrano A."/>
            <person name="Linde D."/>
            <person name="Babiker R."/>
            <person name="Drula E."/>
            <person name="Ayuso-Fernandez I."/>
            <person name="Pacheco R."/>
            <person name="Padilla G."/>
            <person name="Ferreira P."/>
            <person name="Barriuso J."/>
            <person name="Kellner H."/>
            <person name="Castanera R."/>
            <person name="Alfaro M."/>
            <person name="Ramirez L."/>
            <person name="Pisabarro A.G."/>
            <person name="Kuo A."/>
            <person name="Tritt A."/>
            <person name="Lipzen A."/>
            <person name="He G."/>
            <person name="Yan M."/>
            <person name="Ng V."/>
            <person name="Cullen D."/>
            <person name="Martin F."/>
            <person name="Rosso M.-N."/>
            <person name="Henrissat B."/>
            <person name="Hibbett D."/>
            <person name="Martinez A.T."/>
            <person name="Grigoriev I.V."/>
        </authorList>
    </citation>
    <scope>NUCLEOTIDE SEQUENCE</scope>
    <source>
        <strain evidence="1">CIRM-BRFM 674</strain>
    </source>
</reference>
<evidence type="ECO:0000313" key="2">
    <source>
        <dbReference type="Proteomes" id="UP000807469"/>
    </source>
</evidence>
<dbReference type="EMBL" id="MU155237">
    <property type="protein sequence ID" value="KAF9478313.1"/>
    <property type="molecule type" value="Genomic_DNA"/>
</dbReference>
<comment type="caution">
    <text evidence="1">The sequence shown here is derived from an EMBL/GenBank/DDBJ whole genome shotgun (WGS) entry which is preliminary data.</text>
</comment>
<organism evidence="1 2">
    <name type="scientific">Pholiota conissans</name>
    <dbReference type="NCBI Taxonomy" id="109636"/>
    <lineage>
        <taxon>Eukaryota</taxon>
        <taxon>Fungi</taxon>
        <taxon>Dikarya</taxon>
        <taxon>Basidiomycota</taxon>
        <taxon>Agaricomycotina</taxon>
        <taxon>Agaricomycetes</taxon>
        <taxon>Agaricomycetidae</taxon>
        <taxon>Agaricales</taxon>
        <taxon>Agaricineae</taxon>
        <taxon>Strophariaceae</taxon>
        <taxon>Pholiota</taxon>
    </lineage>
</organism>
<evidence type="ECO:0000313" key="1">
    <source>
        <dbReference type="EMBL" id="KAF9478313.1"/>
    </source>
</evidence>
<accession>A0A9P6D050</accession>
<proteinExistence type="predicted"/>
<dbReference type="AlphaFoldDB" id="A0A9P6D050"/>
<gene>
    <name evidence="1" type="ORF">BDN70DRAFT_49014</name>
</gene>
<sequence length="143" mass="16108">MGTMFERAAAFLSIILATTLLSTTLLGISFDPTILRTIRTIRYSVLIFGPSSRSLPRPLSLTAVPTVSPGRCPPFNYGLILLYGHKFSSFYSQCQKNENSKSNYDTPPSPFLHAEFRCQPLGYHSQNSYSYSSILHTLQFHRH</sequence>
<name>A0A9P6D050_9AGAR</name>